<dbReference type="InterPro" id="IPR015712">
    <property type="entry name" value="DNA-dir_RNA_pol_su2"/>
</dbReference>
<feature type="domain" description="RNA polymerase Rpb2" evidence="16">
    <location>
        <begin position="191"/>
        <end position="372"/>
    </location>
</feature>
<dbReference type="CDD" id="cd00653">
    <property type="entry name" value="RNA_pol_B_RPB2"/>
    <property type="match status" value="1"/>
</dbReference>
<evidence type="ECO:0000259" key="17">
    <source>
        <dbReference type="Pfam" id="PF04563"/>
    </source>
</evidence>
<keyword evidence="9 13" id="KW-0804">Transcription</keyword>
<dbReference type="InterPro" id="IPR007641">
    <property type="entry name" value="RNA_pol_Rpb2_7"/>
</dbReference>
<evidence type="ECO:0000256" key="6">
    <source>
        <dbReference type="ARBA" id="ARBA00022695"/>
    </source>
</evidence>
<keyword evidence="21" id="KW-1185">Reference proteome</keyword>
<dbReference type="FunFam" id="3.90.1110.10:FF:000006">
    <property type="entry name" value="DNA-directed RNA polymerase subunit beta"/>
    <property type="match status" value="1"/>
</dbReference>
<evidence type="ECO:0000256" key="13">
    <source>
        <dbReference type="RuleBase" id="RU363031"/>
    </source>
</evidence>
<dbReference type="InterPro" id="IPR007642">
    <property type="entry name" value="RNA_pol_Rpb2_2"/>
</dbReference>
<gene>
    <name evidence="20" type="ORF">BS47DRAFT_1373728</name>
</gene>
<dbReference type="AlphaFoldDB" id="A0A9P6ALS7"/>
<dbReference type="SUPFAM" id="SSF64484">
    <property type="entry name" value="beta and beta-prime subunits of DNA dependent RNA-polymerase"/>
    <property type="match status" value="1"/>
</dbReference>
<keyword evidence="6 13" id="KW-0548">Nucleotidyltransferase</keyword>
<dbReference type="Pfam" id="PF04565">
    <property type="entry name" value="RNA_pol_Rpb2_3"/>
    <property type="match status" value="1"/>
</dbReference>
<keyword evidence="7" id="KW-0479">Metal-binding</keyword>
<dbReference type="Pfam" id="PF04560">
    <property type="entry name" value="RNA_pol_Rpb2_7"/>
    <property type="match status" value="1"/>
</dbReference>
<dbReference type="InterPro" id="IPR007646">
    <property type="entry name" value="RNA_pol_Rpb2_4"/>
</dbReference>
<dbReference type="Pfam" id="PF04566">
    <property type="entry name" value="RNA_pol_Rpb2_4"/>
    <property type="match status" value="1"/>
</dbReference>
<dbReference type="EC" id="2.7.7.6" evidence="13"/>
<dbReference type="Gene3D" id="2.40.270.10">
    <property type="entry name" value="DNA-directed RNA polymerase, subunit 2, domain 6"/>
    <property type="match status" value="1"/>
</dbReference>
<evidence type="ECO:0000256" key="10">
    <source>
        <dbReference type="ARBA" id="ARBA00023242"/>
    </source>
</evidence>
<dbReference type="InterPro" id="IPR007644">
    <property type="entry name" value="RNA_pol_bsu_protrusion"/>
</dbReference>
<dbReference type="OrthoDB" id="10248617at2759"/>
<evidence type="ECO:0000259" key="18">
    <source>
        <dbReference type="Pfam" id="PF04565"/>
    </source>
</evidence>
<evidence type="ECO:0000256" key="7">
    <source>
        <dbReference type="ARBA" id="ARBA00022723"/>
    </source>
</evidence>
<dbReference type="GO" id="GO:0032549">
    <property type="term" value="F:ribonucleoside binding"/>
    <property type="evidence" value="ECO:0007669"/>
    <property type="project" value="InterPro"/>
</dbReference>
<dbReference type="Proteomes" id="UP000886523">
    <property type="component" value="Unassembled WGS sequence"/>
</dbReference>
<keyword evidence="4 13" id="KW-0240">DNA-directed RNA polymerase</keyword>
<dbReference type="InterPro" id="IPR007120">
    <property type="entry name" value="DNA-dir_RNAP_su2_dom"/>
</dbReference>
<comment type="caution">
    <text evidence="20">The sequence shown here is derived from an EMBL/GenBank/DDBJ whole genome shotgun (WGS) entry which is preliminary data.</text>
</comment>
<evidence type="ECO:0000256" key="4">
    <source>
        <dbReference type="ARBA" id="ARBA00022478"/>
    </source>
</evidence>
<comment type="subcellular location">
    <subcellularLocation>
        <location evidence="1">Nucleus</location>
    </subcellularLocation>
</comment>
<dbReference type="Gene3D" id="2.40.50.150">
    <property type="match status" value="1"/>
</dbReference>
<keyword evidence="10" id="KW-0539">Nucleus</keyword>
<dbReference type="FunFam" id="3.90.1100.10:FF:000020">
    <property type="entry name" value="DNA-directed RNA polymerase subunit beta"/>
    <property type="match status" value="1"/>
</dbReference>
<dbReference type="FunFam" id="3.90.1800.10:FF:000003">
    <property type="entry name" value="DNA-directed RNA polymerase subunit beta"/>
    <property type="match status" value="1"/>
</dbReference>
<keyword evidence="5 13" id="KW-0808">Transferase</keyword>
<dbReference type="PROSITE" id="PS01166">
    <property type="entry name" value="RNA_POL_BETA"/>
    <property type="match status" value="1"/>
</dbReference>
<evidence type="ECO:0000313" key="20">
    <source>
        <dbReference type="EMBL" id="KAF9508152.1"/>
    </source>
</evidence>
<dbReference type="InterPro" id="IPR037033">
    <property type="entry name" value="DNA-dir_RNAP_su2_hyb_sf"/>
</dbReference>
<feature type="domain" description="DNA-directed RNA polymerase subunit 2 hybrid-binding" evidence="14">
    <location>
        <begin position="670"/>
        <end position="1026"/>
    </location>
</feature>
<dbReference type="FunFam" id="3.90.1100.10:FF:000019">
    <property type="entry name" value="DNA-directed RNA polymerase subunit beta"/>
    <property type="match status" value="1"/>
</dbReference>
<dbReference type="PANTHER" id="PTHR20856">
    <property type="entry name" value="DNA-DIRECTED RNA POLYMERASE I SUBUNIT 2"/>
    <property type="match status" value="1"/>
</dbReference>
<dbReference type="Pfam" id="PF04563">
    <property type="entry name" value="RNA_pol_Rpb2_1"/>
    <property type="match status" value="1"/>
</dbReference>
<evidence type="ECO:0000256" key="9">
    <source>
        <dbReference type="ARBA" id="ARBA00023163"/>
    </source>
</evidence>
<evidence type="ECO:0000256" key="11">
    <source>
        <dbReference type="ARBA" id="ARBA00053978"/>
    </source>
</evidence>
<dbReference type="GO" id="GO:0003677">
    <property type="term" value="F:DNA binding"/>
    <property type="evidence" value="ECO:0007669"/>
    <property type="project" value="InterPro"/>
</dbReference>
<sequence length="1116" mass="124667">MSVLMHRLNEWEQLSKKKWRGLGSPIPSKDKWLLLPAFLKAKGLVKQHIDSFNYFVDVDLKTILRANNKVTSDVDPKFWLKYTDIRVGHPQRLDADAIDLSVTPHECRLRDTTYCAPIIVAIEYTRGSQIVKKPDVIIGRLPIMLRSNKCVLNGRSLAQLARMTECPLDPGGYFVVKGTEKVILVQEQLSKNRIIVETDHIKGIVQASVTSSSAERKSKTYVVTKHGKIYLRHNSFNEDIPICIALKALSIQSDKEILLLCAGASDEYKDTFSINLEEAAKLKVFTRNQALDYIGTRVKQVRRWGGPMARRPNWEEAMEALATIVLAHVPIKDMDFRPKAIYIGMMAHRVLMAMKDDKMVDDRDYVGNKRLELAGQLLSLLFEDLFKKYNQDLKFNIDKILKKPSRTTQVDAGNIMQFQGDHITAGFIRAISTGNWSIKRFRMERAGITHVLSRLSFISALGMMTRISSQFEKTRKVSGPRALQPSQWGMLCPSDTPEGEACGLVKNLALMTHITTDVDEGPIIDLAFMLGVEDISLATGTEIHSTQTYIVNVNGNIIGLTRTPSRFVQTFRKLRRAGRFSEFVSVYTNHHHRMVHIACDGGRICRPMIIVENGRPKVTEDHIRLKKAPDLSNILMSTRRTTLTFALYEPMIAPTTTHLEIEPFTILGAVAGLIPYPHHNQSPRNTYQCAMGKQAIGAIAYNQFNRIDTLLYLLVYPQQPMVKTKTIELVGYDKLPAGQNATVAVMSYSGYDIEDALILNKDTGRCQVMRKYSTLIRKYPNNTYDRLADAPPEDEGSAHNRYGAIQADGLAGPGERLEAGDIFVNKQTPANAADNNFNGPASAVAYKNTPMTYKSPAVGYIDKVMLSNSESENLLVKVLIRQTRRPELGDKFSSRHGQKGVCGLIVNQEDMPFNDQGISPDTIMNPHGFPSRMTVGKMIELLAGKAGVMAGKLQYGTAFGGSKVEDMSRILIANGFSYSGKDALTSGITGEPLEAYVYFGPIYYQKLSMVGPRATLTRQPTEGRSRDGGLRLGEMERDCLIGYGATQLLLERLMISSDAFEVNCCQKCGLMGYAGWCTHCKSSKQVSKLTIPYAAKLLFQELMAMNIVPKLILEDR</sequence>
<dbReference type="EMBL" id="MU129064">
    <property type="protein sequence ID" value="KAF9508152.1"/>
    <property type="molecule type" value="Genomic_DNA"/>
</dbReference>
<evidence type="ECO:0000259" key="16">
    <source>
        <dbReference type="Pfam" id="PF04561"/>
    </source>
</evidence>
<evidence type="ECO:0000259" key="14">
    <source>
        <dbReference type="Pfam" id="PF00562"/>
    </source>
</evidence>
<feature type="domain" description="RNA polymerase beta subunit protrusion" evidence="17">
    <location>
        <begin position="43"/>
        <end position="408"/>
    </location>
</feature>
<evidence type="ECO:0000256" key="5">
    <source>
        <dbReference type="ARBA" id="ARBA00022679"/>
    </source>
</evidence>
<comment type="similarity">
    <text evidence="2 12">Belongs to the RNA polymerase beta chain family.</text>
</comment>
<evidence type="ECO:0000256" key="3">
    <source>
        <dbReference type="ARBA" id="ARBA00011206"/>
    </source>
</evidence>
<dbReference type="Gene3D" id="3.90.1100.10">
    <property type="match status" value="2"/>
</dbReference>
<dbReference type="Gene3D" id="3.90.1800.10">
    <property type="entry name" value="RNA polymerase alpha subunit dimerisation domain"/>
    <property type="match status" value="1"/>
</dbReference>
<feature type="domain" description="RNA polymerase Rpb2" evidence="19">
    <location>
        <begin position="551"/>
        <end position="612"/>
    </location>
</feature>
<protein>
    <recommendedName>
        <fullName evidence="13">DNA-directed RNA polymerase subunit beta</fullName>
        <ecNumber evidence="13">2.7.7.6</ecNumber>
    </recommendedName>
</protein>
<dbReference type="FunFam" id="2.40.270.10:FF:000011">
    <property type="entry name" value="DNA-directed RNA polymerase subunit beta"/>
    <property type="match status" value="1"/>
</dbReference>
<dbReference type="GO" id="GO:0005634">
    <property type="term" value="C:nucleus"/>
    <property type="evidence" value="ECO:0007669"/>
    <property type="project" value="UniProtKB-SubCell"/>
</dbReference>
<dbReference type="FunFam" id="2.40.270.10:FF:000006">
    <property type="entry name" value="DNA-directed RNA polymerase subunit beta"/>
    <property type="match status" value="1"/>
</dbReference>
<evidence type="ECO:0000256" key="8">
    <source>
        <dbReference type="ARBA" id="ARBA00022833"/>
    </source>
</evidence>
<proteinExistence type="inferred from homology"/>
<dbReference type="GO" id="GO:0046872">
    <property type="term" value="F:metal ion binding"/>
    <property type="evidence" value="ECO:0007669"/>
    <property type="project" value="UniProtKB-KW"/>
</dbReference>
<reference evidence="20" key="1">
    <citation type="journal article" date="2020" name="Nat. Commun.">
        <title>Large-scale genome sequencing of mycorrhizal fungi provides insights into the early evolution of symbiotic traits.</title>
        <authorList>
            <person name="Miyauchi S."/>
            <person name="Kiss E."/>
            <person name="Kuo A."/>
            <person name="Drula E."/>
            <person name="Kohler A."/>
            <person name="Sanchez-Garcia M."/>
            <person name="Morin E."/>
            <person name="Andreopoulos B."/>
            <person name="Barry K.W."/>
            <person name="Bonito G."/>
            <person name="Buee M."/>
            <person name="Carver A."/>
            <person name="Chen C."/>
            <person name="Cichocki N."/>
            <person name="Clum A."/>
            <person name="Culley D."/>
            <person name="Crous P.W."/>
            <person name="Fauchery L."/>
            <person name="Girlanda M."/>
            <person name="Hayes R.D."/>
            <person name="Keri Z."/>
            <person name="LaButti K."/>
            <person name="Lipzen A."/>
            <person name="Lombard V."/>
            <person name="Magnuson J."/>
            <person name="Maillard F."/>
            <person name="Murat C."/>
            <person name="Nolan M."/>
            <person name="Ohm R.A."/>
            <person name="Pangilinan J."/>
            <person name="Pereira M.F."/>
            <person name="Perotto S."/>
            <person name="Peter M."/>
            <person name="Pfister S."/>
            <person name="Riley R."/>
            <person name="Sitrit Y."/>
            <person name="Stielow J.B."/>
            <person name="Szollosi G."/>
            <person name="Zifcakova L."/>
            <person name="Stursova M."/>
            <person name="Spatafora J.W."/>
            <person name="Tedersoo L."/>
            <person name="Vaario L.M."/>
            <person name="Yamada A."/>
            <person name="Yan M."/>
            <person name="Wang P."/>
            <person name="Xu J."/>
            <person name="Bruns T."/>
            <person name="Baldrian P."/>
            <person name="Vilgalys R."/>
            <person name="Dunand C."/>
            <person name="Henrissat B."/>
            <person name="Grigoriev I.V."/>
            <person name="Hibbett D."/>
            <person name="Nagy L.G."/>
            <person name="Martin F.M."/>
        </authorList>
    </citation>
    <scope>NUCLEOTIDE SEQUENCE</scope>
    <source>
        <strain evidence="20">UP504</strain>
    </source>
</reference>
<organism evidence="20 21">
    <name type="scientific">Hydnum rufescens UP504</name>
    <dbReference type="NCBI Taxonomy" id="1448309"/>
    <lineage>
        <taxon>Eukaryota</taxon>
        <taxon>Fungi</taxon>
        <taxon>Dikarya</taxon>
        <taxon>Basidiomycota</taxon>
        <taxon>Agaricomycotina</taxon>
        <taxon>Agaricomycetes</taxon>
        <taxon>Cantharellales</taxon>
        <taxon>Hydnaceae</taxon>
        <taxon>Hydnum</taxon>
    </lineage>
</organism>
<dbReference type="InterPro" id="IPR007645">
    <property type="entry name" value="RNA_pol_Rpb2_3"/>
</dbReference>
<comment type="subunit">
    <text evidence="3">Component of the RNA polymerase III (Pol III) complex consisting of 17 subunits.</text>
</comment>
<comment type="catalytic activity">
    <reaction evidence="13">
        <text>RNA(n) + a ribonucleoside 5'-triphosphate = RNA(n+1) + diphosphate</text>
        <dbReference type="Rhea" id="RHEA:21248"/>
        <dbReference type="Rhea" id="RHEA-COMP:14527"/>
        <dbReference type="Rhea" id="RHEA-COMP:17342"/>
        <dbReference type="ChEBI" id="CHEBI:33019"/>
        <dbReference type="ChEBI" id="CHEBI:61557"/>
        <dbReference type="ChEBI" id="CHEBI:140395"/>
        <dbReference type="EC" id="2.7.7.6"/>
    </reaction>
</comment>
<evidence type="ECO:0000256" key="2">
    <source>
        <dbReference type="ARBA" id="ARBA00006835"/>
    </source>
</evidence>
<dbReference type="GO" id="GO:0006386">
    <property type="term" value="P:termination of RNA polymerase III transcription"/>
    <property type="evidence" value="ECO:0007669"/>
    <property type="project" value="UniProtKB-ARBA"/>
</dbReference>
<dbReference type="GO" id="GO:0003899">
    <property type="term" value="F:DNA-directed RNA polymerase activity"/>
    <property type="evidence" value="ECO:0007669"/>
    <property type="project" value="UniProtKB-EC"/>
</dbReference>
<feature type="domain" description="RNA polymerase Rpb2" evidence="18">
    <location>
        <begin position="451"/>
        <end position="514"/>
    </location>
</feature>
<feature type="domain" description="RNA polymerase Rpb2" evidence="15">
    <location>
        <begin position="1028"/>
        <end position="1113"/>
    </location>
</feature>
<evidence type="ECO:0000256" key="12">
    <source>
        <dbReference type="RuleBase" id="RU000434"/>
    </source>
</evidence>
<evidence type="ECO:0000313" key="21">
    <source>
        <dbReference type="Proteomes" id="UP000886523"/>
    </source>
</evidence>
<comment type="function">
    <text evidence="11">DNA-dependent RNA polymerase catalyzes the transcription of DNA into RNA using the four ribonucleoside triphosphates as substrates. Second largest core component of RNA polymerase III which synthesizes small RNAs, such as 5S rRNA and tRNAs. Proposed to contribute to the polymerase catalytic activity and forms the polymerase active center together with the largest subunit. Pol III is composed of mobile elements and RPC2 is part of the core element with the central large cleft and probably a clamp element that moves to open and close the cleft.</text>
</comment>
<dbReference type="Pfam" id="PF00562">
    <property type="entry name" value="RNA_pol_Rpb2_6"/>
    <property type="match status" value="1"/>
</dbReference>
<keyword evidence="8" id="KW-0862">Zinc</keyword>
<dbReference type="Pfam" id="PF04561">
    <property type="entry name" value="RNA_pol_Rpb2_2"/>
    <property type="match status" value="1"/>
</dbReference>
<evidence type="ECO:0000259" key="15">
    <source>
        <dbReference type="Pfam" id="PF04560"/>
    </source>
</evidence>
<dbReference type="GO" id="GO:0000428">
    <property type="term" value="C:DNA-directed RNA polymerase complex"/>
    <property type="evidence" value="ECO:0007669"/>
    <property type="project" value="UniProtKB-KW"/>
</dbReference>
<evidence type="ECO:0000259" key="19">
    <source>
        <dbReference type="Pfam" id="PF04566"/>
    </source>
</evidence>
<accession>A0A9P6ALS7</accession>
<dbReference type="InterPro" id="IPR007121">
    <property type="entry name" value="RNA_pol_bsu_CS"/>
</dbReference>
<evidence type="ECO:0000256" key="1">
    <source>
        <dbReference type="ARBA" id="ARBA00004123"/>
    </source>
</evidence>
<dbReference type="InterPro" id="IPR014724">
    <property type="entry name" value="RNA_pol_RPB2_OB-fold"/>
</dbReference>
<name>A0A9P6ALS7_9AGAM</name>